<feature type="compositionally biased region" description="Basic residues" evidence="1">
    <location>
        <begin position="118"/>
        <end position="134"/>
    </location>
</feature>
<keyword evidence="3" id="KW-1185">Reference proteome</keyword>
<dbReference type="EMBL" id="BAAARV010000071">
    <property type="protein sequence ID" value="GAA2371147.1"/>
    <property type="molecule type" value="Genomic_DNA"/>
</dbReference>
<feature type="region of interest" description="Disordered" evidence="1">
    <location>
        <begin position="108"/>
        <end position="134"/>
    </location>
</feature>
<evidence type="ECO:0000313" key="2">
    <source>
        <dbReference type="EMBL" id="GAA2371147.1"/>
    </source>
</evidence>
<proteinExistence type="predicted"/>
<organism evidence="2 3">
    <name type="scientific">Dactylosporangium salmoneum</name>
    <dbReference type="NCBI Taxonomy" id="53361"/>
    <lineage>
        <taxon>Bacteria</taxon>
        <taxon>Bacillati</taxon>
        <taxon>Actinomycetota</taxon>
        <taxon>Actinomycetes</taxon>
        <taxon>Micromonosporales</taxon>
        <taxon>Micromonosporaceae</taxon>
        <taxon>Dactylosporangium</taxon>
    </lineage>
</organism>
<feature type="region of interest" description="Disordered" evidence="1">
    <location>
        <begin position="62"/>
        <end position="87"/>
    </location>
</feature>
<gene>
    <name evidence="2" type="ORF">GCM10010170_072410</name>
</gene>
<accession>A0ABP5U6T1</accession>
<protein>
    <submittedName>
        <fullName evidence="2">Uncharacterized protein</fullName>
    </submittedName>
</protein>
<reference evidence="3" key="1">
    <citation type="journal article" date="2019" name="Int. J. Syst. Evol. Microbiol.">
        <title>The Global Catalogue of Microorganisms (GCM) 10K type strain sequencing project: providing services to taxonomists for standard genome sequencing and annotation.</title>
        <authorList>
            <consortium name="The Broad Institute Genomics Platform"/>
            <consortium name="The Broad Institute Genome Sequencing Center for Infectious Disease"/>
            <person name="Wu L."/>
            <person name="Ma J."/>
        </authorList>
    </citation>
    <scope>NUCLEOTIDE SEQUENCE [LARGE SCALE GENOMIC DNA]</scope>
    <source>
        <strain evidence="3">JCM 3272</strain>
    </source>
</reference>
<evidence type="ECO:0000313" key="3">
    <source>
        <dbReference type="Proteomes" id="UP001501444"/>
    </source>
</evidence>
<dbReference type="Proteomes" id="UP001501444">
    <property type="component" value="Unassembled WGS sequence"/>
</dbReference>
<sequence>MRARLPVTELVKRDFAGEMADHGDLGQGTRRVAVVRPRWGRAVLSVATWNVLHRIHAENHGEEVAAGRAGPGPLTRHCGDVPPPPCGASPRAYRRVQWIERAVEPEQAAGLVHEGPHPRRPLIRRGHRGVGTRP</sequence>
<evidence type="ECO:0000256" key="1">
    <source>
        <dbReference type="SAM" id="MobiDB-lite"/>
    </source>
</evidence>
<comment type="caution">
    <text evidence="2">The sequence shown here is derived from an EMBL/GenBank/DDBJ whole genome shotgun (WGS) entry which is preliminary data.</text>
</comment>
<name>A0ABP5U6T1_9ACTN</name>